<dbReference type="STRING" id="45658.VSVS12_02815"/>
<sequence length="56" mass="6439">MPVINRNTIQTKLIHELFELIKISTSTQTKEIATDELLRRGYTLDDINLIANSKPQ</sequence>
<keyword evidence="2" id="KW-1185">Reference proteome</keyword>
<gene>
    <name evidence="1" type="ORF">VSVS05_00530</name>
</gene>
<proteinExistence type="predicted"/>
<dbReference type="EMBL" id="CP016414">
    <property type="protein sequence ID" value="ANU35663.1"/>
    <property type="molecule type" value="Genomic_DNA"/>
</dbReference>
<reference evidence="1 2" key="1">
    <citation type="submission" date="2016-07" db="EMBL/GenBank/DDBJ databases">
        <title>Genome sequencing of Vibrio scophthalmi strain VS-05, an isolated from Paralichthys olivaceus.</title>
        <authorList>
            <person name="Han H.-J."/>
        </authorList>
    </citation>
    <scope>NUCLEOTIDE SEQUENCE [LARGE SCALE GENOMIC DNA]</scope>
    <source>
        <strain evidence="1 2">VS-05</strain>
    </source>
</reference>
<organism evidence="1 2">
    <name type="scientific">Vibrio scophthalmi</name>
    <dbReference type="NCBI Taxonomy" id="45658"/>
    <lineage>
        <taxon>Bacteria</taxon>
        <taxon>Pseudomonadati</taxon>
        <taxon>Pseudomonadota</taxon>
        <taxon>Gammaproteobacteria</taxon>
        <taxon>Vibrionales</taxon>
        <taxon>Vibrionaceae</taxon>
        <taxon>Vibrio</taxon>
    </lineage>
</organism>
<evidence type="ECO:0000313" key="1">
    <source>
        <dbReference type="EMBL" id="ANU35663.1"/>
    </source>
</evidence>
<dbReference type="Proteomes" id="UP000092528">
    <property type="component" value="Chromosome 1"/>
</dbReference>
<accession>A0A1C7F8C3</accession>
<evidence type="ECO:0000313" key="2">
    <source>
        <dbReference type="Proteomes" id="UP000092528"/>
    </source>
</evidence>
<dbReference type="AlphaFoldDB" id="A0A1C7F8C3"/>
<name>A0A1C7F8C3_9VIBR</name>
<dbReference type="RefSeq" id="WP_156785331.1">
    <property type="nucleotide sequence ID" value="NZ_CP016414.1"/>
</dbReference>
<protein>
    <submittedName>
        <fullName evidence="1">Uncharacterized protein</fullName>
    </submittedName>
</protein>